<evidence type="ECO:0000313" key="2">
    <source>
        <dbReference type="WBParaSite" id="SMUV_0000465601-mRNA-1"/>
    </source>
</evidence>
<name>A0A0N5AJL3_9BILA</name>
<sequence>MLVVPLGRVLGSLAAVGEQEVFTNCCMIAFLFSVETNCAFDTKEVGCFFEDDKKFFATNDVLVVVAKDRFRKICSIVEVPPFVFTVSEEGFCAIEEKRQILCVVCVRYEFAWASPNSSCPQKSNFKLITTDKSQQHLWIMKSFVGGKGKYPGNRQFSNHFFFCDFDRE</sequence>
<protein>
    <submittedName>
        <fullName evidence="2">Secreted protein</fullName>
    </submittedName>
</protein>
<keyword evidence="1" id="KW-1185">Reference proteome</keyword>
<proteinExistence type="predicted"/>
<dbReference type="WBParaSite" id="SMUV_0000465601-mRNA-1">
    <property type="protein sequence ID" value="SMUV_0000465601-mRNA-1"/>
    <property type="gene ID" value="SMUV_0000465601"/>
</dbReference>
<organism evidence="1 2">
    <name type="scientific">Syphacia muris</name>
    <dbReference type="NCBI Taxonomy" id="451379"/>
    <lineage>
        <taxon>Eukaryota</taxon>
        <taxon>Metazoa</taxon>
        <taxon>Ecdysozoa</taxon>
        <taxon>Nematoda</taxon>
        <taxon>Chromadorea</taxon>
        <taxon>Rhabditida</taxon>
        <taxon>Spirurina</taxon>
        <taxon>Oxyuridomorpha</taxon>
        <taxon>Oxyuroidea</taxon>
        <taxon>Oxyuridae</taxon>
        <taxon>Syphacia</taxon>
    </lineage>
</organism>
<accession>A0A0N5AJL3</accession>
<dbReference type="Proteomes" id="UP000046393">
    <property type="component" value="Unplaced"/>
</dbReference>
<dbReference type="AlphaFoldDB" id="A0A0N5AJL3"/>
<evidence type="ECO:0000313" key="1">
    <source>
        <dbReference type="Proteomes" id="UP000046393"/>
    </source>
</evidence>
<reference evidence="2" key="1">
    <citation type="submission" date="2016-04" db="UniProtKB">
        <authorList>
            <consortium name="WormBaseParasite"/>
        </authorList>
    </citation>
    <scope>IDENTIFICATION</scope>
</reference>